<comment type="similarity">
    <text evidence="14 17">Belongs to the ABC transporter superfamily. UvrA family.</text>
</comment>
<evidence type="ECO:0000256" key="3">
    <source>
        <dbReference type="ARBA" id="ARBA00022723"/>
    </source>
</evidence>
<keyword evidence="17" id="KW-0742">SOS response</keyword>
<dbReference type="FunFam" id="1.20.1580.10:FF:000002">
    <property type="entry name" value="UvrABC system protein A"/>
    <property type="match status" value="1"/>
</dbReference>
<dbReference type="GO" id="GO:0009432">
    <property type="term" value="P:SOS response"/>
    <property type="evidence" value="ECO:0007669"/>
    <property type="project" value="UniProtKB-UniRule"/>
</dbReference>
<dbReference type="GO" id="GO:0009381">
    <property type="term" value="F:excinuclease ABC activity"/>
    <property type="evidence" value="ECO:0007669"/>
    <property type="project" value="UniProtKB-UniRule"/>
</dbReference>
<evidence type="ECO:0000313" key="19">
    <source>
        <dbReference type="EMBL" id="PTQ55969.1"/>
    </source>
</evidence>
<dbReference type="Pfam" id="PF17755">
    <property type="entry name" value="UvrA_DNA-bind"/>
    <property type="match status" value="1"/>
</dbReference>
<sequence length="953" mass="104880">MAQEAIIVKGARVHNLKNIDVTIPRDKFVVLTGLSGSGKSSLAFDTLYAEGQRRYVESLSAYARQFLGQMDKPDVDAIEGLSPAISIDQKTTSTNPRSTVGTVTEIHDYLRLLFARVGTAICPTHHLPITAQTVDEMVDRLLALPEKTRIQLLAPVVEGRKGEHVKLLESIRRQGFTRLRVDGEIREAQEDIHLEKNKKHTIEIVVDRQVIKKGMHGRLADSLETALKLADGKVKVVIVGGDHDGEELVFSEKMACPICGFTIPELSPRLFSFNAPIGACPSCDGLGMRLEVDPLLVVPDREKSLAEGALAPVAESRGTYYEQLLHAVTVHFGIDTSVPFKDLPEETQNLLLYGSEERFPFRYTSEFGTTREGMVRYEGIIPNLTRRYQESDSDVVKTWIESYMSERVCETCQGKRLNPSALSVKVGGLDIDAVSRMPLRETRRFLQGLELRPEQEAIARPIVQEIEARLSFLIEVGLDYLTLARASRTLSGGEAQRIRLATQIGSKLVGVLYILDEPSIGLHQRDNGRLIQALKQMRDLGNTLIVVEHDEDTIRAADYVIDIGPGAGAHGGEVVATGTPEEIARHPLSLTGQYLSGRRTIPLPAKRREPDGRHLSVYGARENNLKAIDVRIPLSLFVTVTGVSGSGKSTLVNEIIYKAAAARLNGAHTRPGAYAHIEGLEHLDKVIDIDQSPIGRTPRSNPATYTGVFDDIRELFAGTPEAKMRGYKKGRFSFNVKGGRCEVCRGDGVLKIEMHFLPDVYVTCSACKGRRYNRETLEVRYKGKTIADVLDMTVEEARAFFEPIPRIARKLEVLEDVGLGYIRLGQSATTLSGGEAQRVKLATELARRATGRTLYILDEPTTGLHTEDVRRLLEVLHRLVDAGNTVLVIEHHLDVIKTADYIIDLGPEGGDGGGTVVATGTPEEVAAEPRSYTGRYLAPLLAQPTTSSVPLAQ</sequence>
<feature type="zinc finger region" description="C4-type" evidence="17">
    <location>
        <begin position="256"/>
        <end position="283"/>
    </location>
</feature>
<keyword evidence="13 17" id="KW-0234">DNA repair</keyword>
<comment type="subunit">
    <text evidence="17">Forms a heterotetramer with UvrB during the search for lesions.</text>
</comment>
<keyword evidence="5 17" id="KW-0547">Nucleotide-binding</keyword>
<evidence type="ECO:0000256" key="7">
    <source>
        <dbReference type="ARBA" id="ARBA00022769"/>
    </source>
</evidence>
<evidence type="ECO:0000256" key="12">
    <source>
        <dbReference type="ARBA" id="ARBA00023125"/>
    </source>
</evidence>
<keyword evidence="9 17" id="KW-0862">Zinc</keyword>
<evidence type="ECO:0000256" key="13">
    <source>
        <dbReference type="ARBA" id="ARBA00023204"/>
    </source>
</evidence>
<dbReference type="PROSITE" id="PS00211">
    <property type="entry name" value="ABC_TRANSPORTER_1"/>
    <property type="match status" value="2"/>
</dbReference>
<dbReference type="InterPro" id="IPR041552">
    <property type="entry name" value="UvrA_DNA-bd"/>
</dbReference>
<evidence type="ECO:0000256" key="2">
    <source>
        <dbReference type="ARBA" id="ARBA00022490"/>
    </source>
</evidence>
<dbReference type="PROSITE" id="PS50893">
    <property type="entry name" value="ABC_TRANSPORTER_2"/>
    <property type="match status" value="1"/>
</dbReference>
<evidence type="ECO:0000256" key="17">
    <source>
        <dbReference type="HAMAP-Rule" id="MF_00205"/>
    </source>
</evidence>
<evidence type="ECO:0000256" key="1">
    <source>
        <dbReference type="ARBA" id="ARBA00004496"/>
    </source>
</evidence>
<dbReference type="InterPro" id="IPR004602">
    <property type="entry name" value="UvrA"/>
</dbReference>
<evidence type="ECO:0000256" key="10">
    <source>
        <dbReference type="ARBA" id="ARBA00022840"/>
    </source>
</evidence>
<dbReference type="InterPro" id="IPR003439">
    <property type="entry name" value="ABC_transporter-like_ATP-bd"/>
</dbReference>
<evidence type="ECO:0000256" key="4">
    <source>
        <dbReference type="ARBA" id="ARBA00022737"/>
    </source>
</evidence>
<dbReference type="CDD" id="cd03270">
    <property type="entry name" value="ABC_UvrA_I"/>
    <property type="match status" value="1"/>
</dbReference>
<keyword evidence="6 17" id="KW-0227">DNA damage</keyword>
<dbReference type="EMBL" id="PEBX01000056">
    <property type="protein sequence ID" value="PTQ55969.1"/>
    <property type="molecule type" value="Genomic_DNA"/>
</dbReference>
<evidence type="ECO:0000313" key="20">
    <source>
        <dbReference type="Proteomes" id="UP000244338"/>
    </source>
</evidence>
<keyword evidence="7 17" id="KW-0228">DNA excision</keyword>
<dbReference type="Pfam" id="PF17760">
    <property type="entry name" value="UvrA_inter"/>
    <property type="match status" value="1"/>
</dbReference>
<accession>A0A2R6XZV3</accession>
<keyword evidence="3 17" id="KW-0479">Metal-binding</keyword>
<dbReference type="Gene3D" id="1.20.1580.10">
    <property type="entry name" value="ABC transporter ATPase like domain"/>
    <property type="match status" value="2"/>
</dbReference>
<feature type="domain" description="ABC transporter" evidence="18">
    <location>
        <begin position="610"/>
        <end position="938"/>
    </location>
</feature>
<protein>
    <recommendedName>
        <fullName evidence="15 17">UvrABC system protein A</fullName>
        <shortName evidence="17">UvrA protein</shortName>
    </recommendedName>
    <alternativeName>
        <fullName evidence="16 17">Excinuclease ABC subunit A</fullName>
    </alternativeName>
</protein>
<keyword evidence="4 17" id="KW-0677">Repeat</keyword>
<dbReference type="GO" id="GO:0009380">
    <property type="term" value="C:excinuclease repair complex"/>
    <property type="evidence" value="ECO:0007669"/>
    <property type="project" value="InterPro"/>
</dbReference>
<dbReference type="InterPro" id="IPR041102">
    <property type="entry name" value="UvrA_inter"/>
</dbReference>
<comment type="caution">
    <text evidence="19">The sequence shown here is derived from an EMBL/GenBank/DDBJ whole genome shotgun (WGS) entry which is preliminary data.</text>
</comment>
<evidence type="ECO:0000256" key="5">
    <source>
        <dbReference type="ARBA" id="ARBA00022741"/>
    </source>
</evidence>
<keyword evidence="8 17" id="KW-0863">Zinc-finger</keyword>
<name>A0A2R6XZV3_9BACL</name>
<keyword evidence="10 17" id="KW-0067">ATP-binding</keyword>
<dbReference type="InterPro" id="IPR003593">
    <property type="entry name" value="AAA+_ATPase"/>
</dbReference>
<dbReference type="Gene3D" id="3.40.50.300">
    <property type="entry name" value="P-loop containing nucleotide triphosphate hydrolases"/>
    <property type="match status" value="2"/>
</dbReference>
<evidence type="ECO:0000256" key="6">
    <source>
        <dbReference type="ARBA" id="ARBA00022763"/>
    </source>
</evidence>
<comment type="subcellular location">
    <subcellularLocation>
        <location evidence="1 17">Cytoplasm</location>
    </subcellularLocation>
</comment>
<evidence type="ECO:0000256" key="9">
    <source>
        <dbReference type="ARBA" id="ARBA00022833"/>
    </source>
</evidence>
<dbReference type="GO" id="GO:0016887">
    <property type="term" value="F:ATP hydrolysis activity"/>
    <property type="evidence" value="ECO:0007669"/>
    <property type="project" value="InterPro"/>
</dbReference>
<dbReference type="Gene3D" id="1.10.8.280">
    <property type="entry name" value="ABC transporter ATPase domain-like"/>
    <property type="match status" value="1"/>
</dbReference>
<dbReference type="SUPFAM" id="SSF52540">
    <property type="entry name" value="P-loop containing nucleoside triphosphate hydrolases"/>
    <property type="match status" value="2"/>
</dbReference>
<evidence type="ECO:0000256" key="11">
    <source>
        <dbReference type="ARBA" id="ARBA00022881"/>
    </source>
</evidence>
<comment type="function">
    <text evidence="17">The UvrABC repair system catalyzes the recognition and processing of DNA lesions. UvrA is an ATPase and a DNA-binding protein. A damage recognition complex composed of 2 UvrA and 2 UvrB subunits scans DNA for abnormalities. When the presence of a lesion has been verified by UvrB, the UvrA molecules dissociate.</text>
</comment>
<evidence type="ECO:0000256" key="8">
    <source>
        <dbReference type="ARBA" id="ARBA00022771"/>
    </source>
</evidence>
<dbReference type="Proteomes" id="UP000244338">
    <property type="component" value="Unassembled WGS sequence"/>
</dbReference>
<dbReference type="AlphaFoldDB" id="A0A2R6XZV3"/>
<dbReference type="InterPro" id="IPR013815">
    <property type="entry name" value="ATP_grasp_subdomain_1"/>
</dbReference>
<dbReference type="PANTHER" id="PTHR43152:SF3">
    <property type="entry name" value="UVRABC SYSTEM PROTEIN A"/>
    <property type="match status" value="1"/>
</dbReference>
<dbReference type="NCBIfam" id="TIGR00630">
    <property type="entry name" value="uvra"/>
    <property type="match status" value="1"/>
</dbReference>
<feature type="binding site" evidence="17">
    <location>
        <begin position="33"/>
        <end position="40"/>
    </location>
    <ligand>
        <name>ATP</name>
        <dbReference type="ChEBI" id="CHEBI:30616"/>
    </ligand>
</feature>
<dbReference type="InterPro" id="IPR027417">
    <property type="entry name" value="P-loop_NTPase"/>
</dbReference>
<gene>
    <name evidence="17" type="primary">uvrA</name>
    <name evidence="19" type="ORF">BSOLF_1062</name>
</gene>
<keyword evidence="12 17" id="KW-0238">DNA-binding</keyword>
<feature type="zinc finger region" description="C4-type" evidence="17">
    <location>
        <begin position="741"/>
        <end position="767"/>
    </location>
</feature>
<evidence type="ECO:0000256" key="14">
    <source>
        <dbReference type="ARBA" id="ARBA00038000"/>
    </source>
</evidence>
<keyword evidence="2 17" id="KW-0963">Cytoplasm</keyword>
<dbReference type="CDD" id="cd03271">
    <property type="entry name" value="ABC_UvrA_II"/>
    <property type="match status" value="1"/>
</dbReference>
<dbReference type="GO" id="GO:0005737">
    <property type="term" value="C:cytoplasm"/>
    <property type="evidence" value="ECO:0007669"/>
    <property type="project" value="UniProtKB-SubCell"/>
</dbReference>
<dbReference type="HAMAP" id="MF_00205">
    <property type="entry name" value="UvrA"/>
    <property type="match status" value="1"/>
</dbReference>
<evidence type="ECO:0000256" key="15">
    <source>
        <dbReference type="ARBA" id="ARBA00039316"/>
    </source>
</evidence>
<proteinExistence type="inferred from homology"/>
<evidence type="ECO:0000259" key="18">
    <source>
        <dbReference type="PROSITE" id="PS50893"/>
    </source>
</evidence>
<evidence type="ECO:0000256" key="16">
    <source>
        <dbReference type="ARBA" id="ARBA00042156"/>
    </source>
</evidence>
<dbReference type="GO" id="GO:0005524">
    <property type="term" value="F:ATP binding"/>
    <property type="evidence" value="ECO:0007669"/>
    <property type="project" value="UniProtKB-UniRule"/>
</dbReference>
<dbReference type="InterPro" id="IPR017871">
    <property type="entry name" value="ABC_transporter-like_CS"/>
</dbReference>
<organism evidence="19 20">
    <name type="scientific">Candidatus Carbonibacillus altaicus</name>
    <dbReference type="NCBI Taxonomy" id="2163959"/>
    <lineage>
        <taxon>Bacteria</taxon>
        <taxon>Bacillati</taxon>
        <taxon>Bacillota</taxon>
        <taxon>Bacilli</taxon>
        <taxon>Bacillales</taxon>
        <taxon>Candidatus Carbonibacillus</taxon>
    </lineage>
</organism>
<dbReference type="PANTHER" id="PTHR43152">
    <property type="entry name" value="UVRABC SYSTEM PROTEIN A"/>
    <property type="match status" value="1"/>
</dbReference>
<dbReference type="GO" id="GO:0008270">
    <property type="term" value="F:zinc ion binding"/>
    <property type="evidence" value="ECO:0007669"/>
    <property type="project" value="UniProtKB-UniRule"/>
</dbReference>
<keyword evidence="11 17" id="KW-0267">Excision nuclease</keyword>
<dbReference type="GO" id="GO:0003677">
    <property type="term" value="F:DNA binding"/>
    <property type="evidence" value="ECO:0007669"/>
    <property type="project" value="UniProtKB-UniRule"/>
</dbReference>
<dbReference type="SMART" id="SM00382">
    <property type="entry name" value="AAA"/>
    <property type="match status" value="2"/>
</dbReference>
<dbReference type="NCBIfam" id="NF001503">
    <property type="entry name" value="PRK00349.1"/>
    <property type="match status" value="1"/>
</dbReference>
<dbReference type="Gene3D" id="3.30.1490.20">
    <property type="entry name" value="ATP-grasp fold, A domain"/>
    <property type="match status" value="1"/>
</dbReference>
<reference evidence="20" key="1">
    <citation type="journal article" date="2018" name="Sci. Rep.">
        <title>Lignite coal burning seam in the remote Altai Mountains harbors a hydrogen-driven thermophilic microbial community.</title>
        <authorList>
            <person name="Kadnikov V.V."/>
            <person name="Mardanov A.V."/>
            <person name="Ivasenko D.A."/>
            <person name="Antsiferov D.V."/>
            <person name="Beletsky A.V."/>
            <person name="Karnachuk O.V."/>
            <person name="Ravin N.V."/>
        </authorList>
    </citation>
    <scope>NUCLEOTIDE SEQUENCE [LARGE SCALE GENOMIC DNA]</scope>
</reference>
<dbReference type="GO" id="GO:0006289">
    <property type="term" value="P:nucleotide-excision repair"/>
    <property type="evidence" value="ECO:0007669"/>
    <property type="project" value="UniProtKB-UniRule"/>
</dbReference>
<feature type="binding site" evidence="17">
    <location>
        <begin position="642"/>
        <end position="649"/>
    </location>
    <ligand>
        <name>ATP</name>
        <dbReference type="ChEBI" id="CHEBI:30616"/>
    </ligand>
</feature>